<dbReference type="Gene3D" id="3.80.10.10">
    <property type="entry name" value="Ribonuclease Inhibitor"/>
    <property type="match status" value="1"/>
</dbReference>
<proteinExistence type="predicted"/>
<organism evidence="1 2">
    <name type="scientific">Hohenbuehelia grisea</name>
    <dbReference type="NCBI Taxonomy" id="104357"/>
    <lineage>
        <taxon>Eukaryota</taxon>
        <taxon>Fungi</taxon>
        <taxon>Dikarya</taxon>
        <taxon>Basidiomycota</taxon>
        <taxon>Agaricomycotina</taxon>
        <taxon>Agaricomycetes</taxon>
        <taxon>Agaricomycetidae</taxon>
        <taxon>Agaricales</taxon>
        <taxon>Pleurotineae</taxon>
        <taxon>Pleurotaceae</taxon>
        <taxon>Hohenbuehelia</taxon>
    </lineage>
</organism>
<protein>
    <recommendedName>
        <fullName evidence="3">F-box domain-containing protein</fullName>
    </recommendedName>
</protein>
<evidence type="ECO:0000313" key="2">
    <source>
        <dbReference type="Proteomes" id="UP001556367"/>
    </source>
</evidence>
<evidence type="ECO:0008006" key="3">
    <source>
        <dbReference type="Google" id="ProtNLM"/>
    </source>
</evidence>
<dbReference type="EMBL" id="JASNQZ010000004">
    <property type="protein sequence ID" value="KAL0958011.1"/>
    <property type="molecule type" value="Genomic_DNA"/>
</dbReference>
<dbReference type="InterPro" id="IPR032675">
    <property type="entry name" value="LRR_dom_sf"/>
</dbReference>
<name>A0ABR3JR29_9AGAR</name>
<dbReference type="Proteomes" id="UP001556367">
    <property type="component" value="Unassembled WGS sequence"/>
</dbReference>
<reference evidence="2" key="1">
    <citation type="submission" date="2024-06" db="EMBL/GenBank/DDBJ databases">
        <title>Multi-omics analyses provide insights into the biosynthesis of the anticancer antibiotic pleurotin in Hohenbuehelia grisea.</title>
        <authorList>
            <person name="Weaver J.A."/>
            <person name="Alberti F."/>
        </authorList>
    </citation>
    <scope>NUCLEOTIDE SEQUENCE [LARGE SCALE GENOMIC DNA]</scope>
    <source>
        <strain evidence="2">T-177</strain>
    </source>
</reference>
<evidence type="ECO:0000313" key="1">
    <source>
        <dbReference type="EMBL" id="KAL0958011.1"/>
    </source>
</evidence>
<accession>A0ABR3JR29</accession>
<keyword evidence="2" id="KW-1185">Reference proteome</keyword>
<dbReference type="SUPFAM" id="SSF52047">
    <property type="entry name" value="RNI-like"/>
    <property type="match status" value="1"/>
</dbReference>
<sequence>MRALWTDDIIKKILDHLSDDTKSLAACSLVSTKWAPASRAVLFHDYHLHVTRHNAYDFVLHILPYQGSRWSLFPHIRYLTLDDEAPTSGWRPSIYSMIPRGLSLANGKTIDVTFKHVECSQSCSATRLAFYPMNQQPLTSLSLHSVAFLLAEDLLTMITAFNALEHLELGAIEFLDSDSKLVFRLKAPRNLRSLTVSGPFTDGRSGAAVAGIWPWLLGDQPPLIISTLRLNHIDKFTAKILLAGLKPSLNRLEISHSDAMVDLFLAYGCVDILQDHKYLRRLHFYNASITEQSRSLLSFFPSTHLTTISISHRARFFAGSSGTSIDFLVQAIQLYARRFPALEEIHVTPYLGPRDSFSARDELNIRGRFSQMLMITQNANLCITPQQLSRDQLSRIPPLPFAIKDKAGMWHDVE</sequence>
<comment type="caution">
    <text evidence="1">The sequence shown here is derived from an EMBL/GenBank/DDBJ whole genome shotgun (WGS) entry which is preliminary data.</text>
</comment>
<gene>
    <name evidence="1" type="ORF">HGRIS_000185</name>
</gene>